<keyword evidence="1" id="KW-0175">Coiled coil</keyword>
<dbReference type="SUPFAM" id="SSF55785">
    <property type="entry name" value="PYP-like sensor domain (PAS domain)"/>
    <property type="match status" value="2"/>
</dbReference>
<dbReference type="Pfam" id="PF13426">
    <property type="entry name" value="PAS_9"/>
    <property type="match status" value="1"/>
</dbReference>
<dbReference type="PROSITE" id="PS50113">
    <property type="entry name" value="PAC"/>
    <property type="match status" value="1"/>
</dbReference>
<evidence type="ECO:0000313" key="5">
    <source>
        <dbReference type="EMBL" id="MDM7861089.1"/>
    </source>
</evidence>
<feature type="domain" description="PAC" evidence="3">
    <location>
        <begin position="208"/>
        <end position="262"/>
    </location>
</feature>
<evidence type="ECO:0000256" key="1">
    <source>
        <dbReference type="SAM" id="Coils"/>
    </source>
</evidence>
<dbReference type="InterPro" id="IPR000700">
    <property type="entry name" value="PAS-assoc_C"/>
</dbReference>
<dbReference type="InterPro" id="IPR000014">
    <property type="entry name" value="PAS"/>
</dbReference>
<evidence type="ECO:0000259" key="4">
    <source>
        <dbReference type="PROSITE" id="PS50887"/>
    </source>
</evidence>
<dbReference type="EC" id="2.7.7.65" evidence="5"/>
<dbReference type="Gene3D" id="3.30.70.270">
    <property type="match status" value="1"/>
</dbReference>
<keyword evidence="5" id="KW-0548">Nucleotidyltransferase</keyword>
<dbReference type="InterPro" id="IPR001610">
    <property type="entry name" value="PAC"/>
</dbReference>
<dbReference type="InterPro" id="IPR029787">
    <property type="entry name" value="Nucleotide_cyclase"/>
</dbReference>
<dbReference type="InterPro" id="IPR035965">
    <property type="entry name" value="PAS-like_dom_sf"/>
</dbReference>
<organism evidence="5 6">
    <name type="scientific">Alteromonas arenosi</name>
    <dbReference type="NCBI Taxonomy" id="3055817"/>
    <lineage>
        <taxon>Bacteria</taxon>
        <taxon>Pseudomonadati</taxon>
        <taxon>Pseudomonadota</taxon>
        <taxon>Gammaproteobacteria</taxon>
        <taxon>Alteromonadales</taxon>
        <taxon>Alteromonadaceae</taxon>
        <taxon>Alteromonas/Salinimonas group</taxon>
        <taxon>Alteromonas</taxon>
    </lineage>
</organism>
<dbReference type="SUPFAM" id="SSF55073">
    <property type="entry name" value="Nucleotide cyclase"/>
    <property type="match status" value="1"/>
</dbReference>
<feature type="domain" description="PAS" evidence="2">
    <location>
        <begin position="4"/>
        <end position="52"/>
    </location>
</feature>
<dbReference type="CDD" id="cd01949">
    <property type="entry name" value="GGDEF"/>
    <property type="match status" value="1"/>
</dbReference>
<dbReference type="PROSITE" id="PS50887">
    <property type="entry name" value="GGDEF"/>
    <property type="match status" value="1"/>
</dbReference>
<dbReference type="NCBIfam" id="TIGR00229">
    <property type="entry name" value="sensory_box"/>
    <property type="match status" value="1"/>
</dbReference>
<dbReference type="PANTHER" id="PTHR46663:SF3">
    <property type="entry name" value="SLL0267 PROTEIN"/>
    <property type="match status" value="1"/>
</dbReference>
<dbReference type="NCBIfam" id="TIGR00254">
    <property type="entry name" value="GGDEF"/>
    <property type="match status" value="1"/>
</dbReference>
<protein>
    <submittedName>
        <fullName evidence="5">Diguanylate cyclase</fullName>
        <ecNumber evidence="5">2.7.7.65</ecNumber>
    </submittedName>
</protein>
<dbReference type="Proteomes" id="UP001234343">
    <property type="component" value="Unassembled WGS sequence"/>
</dbReference>
<dbReference type="SMART" id="SM00086">
    <property type="entry name" value="PAC"/>
    <property type="match status" value="1"/>
</dbReference>
<feature type="domain" description="PAS" evidence="2">
    <location>
        <begin position="137"/>
        <end position="183"/>
    </location>
</feature>
<gene>
    <name evidence="5" type="ORF">QTP81_10820</name>
</gene>
<reference evidence="5 6" key="1">
    <citation type="submission" date="2023-06" db="EMBL/GenBank/DDBJ databases">
        <title>Alteromonas sp. ASW11-36 isolated from intertidal sand.</title>
        <authorList>
            <person name="Li Y."/>
        </authorList>
    </citation>
    <scope>NUCLEOTIDE SEQUENCE [LARGE SCALE GENOMIC DNA]</scope>
    <source>
        <strain evidence="5 6">ASW11-36</strain>
    </source>
</reference>
<dbReference type="Gene3D" id="3.30.450.20">
    <property type="entry name" value="PAS domain"/>
    <property type="match status" value="2"/>
</dbReference>
<dbReference type="PANTHER" id="PTHR46663">
    <property type="entry name" value="DIGUANYLATE CYCLASE DGCT-RELATED"/>
    <property type="match status" value="1"/>
</dbReference>
<keyword evidence="6" id="KW-1185">Reference proteome</keyword>
<accession>A0ABT7SZX1</accession>
<dbReference type="CDD" id="cd00130">
    <property type="entry name" value="PAS"/>
    <property type="match status" value="2"/>
</dbReference>
<evidence type="ECO:0000313" key="6">
    <source>
        <dbReference type="Proteomes" id="UP001234343"/>
    </source>
</evidence>
<name>A0ABT7SZX1_9ALTE</name>
<dbReference type="RefSeq" id="WP_289365437.1">
    <property type="nucleotide sequence ID" value="NZ_JAUCBP010000007.1"/>
</dbReference>
<dbReference type="PROSITE" id="PS50112">
    <property type="entry name" value="PAS"/>
    <property type="match status" value="2"/>
</dbReference>
<dbReference type="Pfam" id="PF00990">
    <property type="entry name" value="GGDEF"/>
    <property type="match status" value="1"/>
</dbReference>
<dbReference type="SMART" id="SM00267">
    <property type="entry name" value="GGDEF"/>
    <property type="match status" value="1"/>
</dbReference>
<evidence type="ECO:0000259" key="3">
    <source>
        <dbReference type="PROSITE" id="PS50113"/>
    </source>
</evidence>
<dbReference type="GO" id="GO:0052621">
    <property type="term" value="F:diguanylate cyclase activity"/>
    <property type="evidence" value="ECO:0007669"/>
    <property type="project" value="UniProtKB-EC"/>
</dbReference>
<dbReference type="SMART" id="SM00091">
    <property type="entry name" value="PAS"/>
    <property type="match status" value="2"/>
</dbReference>
<evidence type="ECO:0000259" key="2">
    <source>
        <dbReference type="PROSITE" id="PS50112"/>
    </source>
</evidence>
<feature type="coiled-coil region" evidence="1">
    <location>
        <begin position="253"/>
        <end position="291"/>
    </location>
</feature>
<proteinExistence type="predicted"/>
<dbReference type="EMBL" id="JAUCBP010000007">
    <property type="protein sequence ID" value="MDM7861089.1"/>
    <property type="molecule type" value="Genomic_DNA"/>
</dbReference>
<keyword evidence="5" id="KW-0808">Transferase</keyword>
<dbReference type="InterPro" id="IPR000160">
    <property type="entry name" value="GGDEF_dom"/>
</dbReference>
<dbReference type="Pfam" id="PF13188">
    <property type="entry name" value="PAS_8"/>
    <property type="match status" value="1"/>
</dbReference>
<comment type="caution">
    <text evidence="5">The sequence shown here is derived from an EMBL/GenBank/DDBJ whole genome shotgun (WGS) entry which is preliminary data.</text>
</comment>
<dbReference type="InterPro" id="IPR043128">
    <property type="entry name" value="Rev_trsase/Diguanyl_cyclase"/>
</dbReference>
<feature type="domain" description="GGDEF" evidence="4">
    <location>
        <begin position="326"/>
        <end position="460"/>
    </location>
</feature>
<dbReference type="InterPro" id="IPR052163">
    <property type="entry name" value="DGC-Regulatory_Protein"/>
</dbReference>
<sequence length="461" mass="52542">MEIEELDLRKILDNAHMGVVIHRYDTSIVYANPAALRLLRLDYQQLIGKDAFDPGWHFLDESGQPLELEQYPVNRVQSSNGNIENEVIGVVDKNADFISWFLVNGYIEGRIGDDNSFIVITFSDVTETVRPFSAEDIVENTQDIVIVTEADTIDYPDGPKIVYVNKAFERLTGYSKAEAIGETPRILQGALTDAAAKQRIRGALLKREAISETLLNYDHQGRPYWIELSIFPLKNRRGDVTHFAAIERDVSQLRFQQEQLKTRNADLKALKESLETKIKERTLTLKKATAKLEKIAYYDPLTNLANRRFFSHLFDKQVKIARRREQNIGFAVIDIDDFKFINDNYGHDVGDRVLIEVAQVLSKSVRSEDSLCRYGGEEFVVCLSGTNKDEFEQCCRRLVESMRTICVTGKSNHIKISISLGMIVVSSQQAVEEQEVYRLADGLMYQAKKQGKDQFVLDIKV</sequence>